<dbReference type="Proteomes" id="UP001165060">
    <property type="component" value="Unassembled WGS sequence"/>
</dbReference>
<comment type="caution">
    <text evidence="3">The sequence shown here is derived from an EMBL/GenBank/DDBJ whole genome shotgun (WGS) entry which is preliminary data.</text>
</comment>
<name>A0ABQ6M8D8_9STRA</name>
<protein>
    <submittedName>
        <fullName evidence="3">Uncharacterized protein</fullName>
    </submittedName>
</protein>
<evidence type="ECO:0000313" key="4">
    <source>
        <dbReference type="Proteomes" id="UP001165060"/>
    </source>
</evidence>
<feature type="compositionally biased region" description="Pro residues" evidence="1">
    <location>
        <begin position="180"/>
        <end position="192"/>
    </location>
</feature>
<organism evidence="3 4">
    <name type="scientific">Tetraparma gracilis</name>
    <dbReference type="NCBI Taxonomy" id="2962635"/>
    <lineage>
        <taxon>Eukaryota</taxon>
        <taxon>Sar</taxon>
        <taxon>Stramenopiles</taxon>
        <taxon>Ochrophyta</taxon>
        <taxon>Bolidophyceae</taxon>
        <taxon>Parmales</taxon>
        <taxon>Triparmaceae</taxon>
        <taxon>Tetraparma</taxon>
    </lineage>
</organism>
<feature type="chain" id="PRO_5045593935" evidence="2">
    <location>
        <begin position="20"/>
        <end position="389"/>
    </location>
</feature>
<evidence type="ECO:0000256" key="1">
    <source>
        <dbReference type="SAM" id="MobiDB-lite"/>
    </source>
</evidence>
<feature type="signal peptide" evidence="2">
    <location>
        <begin position="1"/>
        <end position="19"/>
    </location>
</feature>
<keyword evidence="4" id="KW-1185">Reference proteome</keyword>
<proteinExistence type="predicted"/>
<sequence length="389" mass="40811">MSFIALLLASPSLPNLSSSVDLTAAFSKIADAELPGGTADVASVALGEALAGVISSLTLFLSNQYLRSSRLVSPPSSDEEGDATLARSFARAYVSRVGGTAESLADAEYFVSLAALQALPGVAPLIGAVAALLPYELVKRTGREKERKVEEEGRLMDKMLEEEASKKRGGWAFGKARLSPPAPPAPPPEAPKAPPVDFVEIATDATLWLSYAALSSNFGSSISSQIPLGAGFARFAEGTIFGCVCGLSSEVYKDVAYLLSDPNGRGPVVRNRSAQERLVQYGVAGLSAAFLFGVYDAARGAIRPYLNELFSGATVNCASSTDYRTCAIMYELGSDQDFSAGFQAEARSVLTSLYSLSQGGLVEFDDFLAGGRGAIVSIVSKAAQLPFFH</sequence>
<gene>
    <name evidence="3" type="ORF">TeGR_g1810</name>
</gene>
<reference evidence="3 4" key="1">
    <citation type="journal article" date="2023" name="Commun. Biol.">
        <title>Genome analysis of Parmales, the sister group of diatoms, reveals the evolutionary specialization of diatoms from phago-mixotrophs to photoautotrophs.</title>
        <authorList>
            <person name="Ban H."/>
            <person name="Sato S."/>
            <person name="Yoshikawa S."/>
            <person name="Yamada K."/>
            <person name="Nakamura Y."/>
            <person name="Ichinomiya M."/>
            <person name="Sato N."/>
            <person name="Blanc-Mathieu R."/>
            <person name="Endo H."/>
            <person name="Kuwata A."/>
            <person name="Ogata H."/>
        </authorList>
    </citation>
    <scope>NUCLEOTIDE SEQUENCE [LARGE SCALE GENOMIC DNA]</scope>
</reference>
<keyword evidence="2" id="KW-0732">Signal</keyword>
<evidence type="ECO:0000313" key="3">
    <source>
        <dbReference type="EMBL" id="GMI21591.1"/>
    </source>
</evidence>
<accession>A0ABQ6M8D8</accession>
<dbReference type="EMBL" id="BRYB01002547">
    <property type="protein sequence ID" value="GMI21591.1"/>
    <property type="molecule type" value="Genomic_DNA"/>
</dbReference>
<feature type="region of interest" description="Disordered" evidence="1">
    <location>
        <begin position="173"/>
        <end position="192"/>
    </location>
</feature>
<evidence type="ECO:0000256" key="2">
    <source>
        <dbReference type="SAM" id="SignalP"/>
    </source>
</evidence>